<evidence type="ECO:0000313" key="2">
    <source>
        <dbReference type="Proteomes" id="UP000029843"/>
    </source>
</evidence>
<name>A0A099KAM7_COLPS</name>
<reference evidence="1 2" key="1">
    <citation type="submission" date="2014-08" db="EMBL/GenBank/DDBJ databases">
        <title>Genomic and Phenotypic Diversity of Colwellia psychrerythraea strains from Disparate Marine Basins.</title>
        <authorList>
            <person name="Techtmann S.M."/>
            <person name="Stelling S.C."/>
            <person name="Utturkar S.M."/>
            <person name="Alshibli N."/>
            <person name="Harris A."/>
            <person name="Brown S.D."/>
            <person name="Hazen T.C."/>
        </authorList>
    </citation>
    <scope>NUCLEOTIDE SEQUENCE [LARGE SCALE GENOMIC DNA]</scope>
    <source>
        <strain evidence="1 2">ND2E</strain>
    </source>
</reference>
<organism evidence="1 2">
    <name type="scientific">Colwellia psychrerythraea</name>
    <name type="common">Vibrio psychroerythus</name>
    <dbReference type="NCBI Taxonomy" id="28229"/>
    <lineage>
        <taxon>Bacteria</taxon>
        <taxon>Pseudomonadati</taxon>
        <taxon>Pseudomonadota</taxon>
        <taxon>Gammaproteobacteria</taxon>
        <taxon>Alteromonadales</taxon>
        <taxon>Colwelliaceae</taxon>
        <taxon>Colwellia</taxon>
    </lineage>
</organism>
<comment type="caution">
    <text evidence="1">The sequence shown here is derived from an EMBL/GenBank/DDBJ whole genome shotgun (WGS) entry which is preliminary data.</text>
</comment>
<evidence type="ECO:0000313" key="1">
    <source>
        <dbReference type="EMBL" id="KGJ86628.1"/>
    </source>
</evidence>
<dbReference type="Proteomes" id="UP000029843">
    <property type="component" value="Unassembled WGS sequence"/>
</dbReference>
<dbReference type="PATRIC" id="fig|28229.4.peg.4294"/>
<sequence length="66" mass="7847">MSSKFRNTEIQSPKLKYLTAYSAEMQMQMQVQQMIEQNNLAQYLLKKIQLSMTSVMIKRFVLMLCH</sequence>
<accession>A0A099KAM7</accession>
<protein>
    <submittedName>
        <fullName evidence="1">Uncharacterized protein</fullName>
    </submittedName>
</protein>
<gene>
    <name evidence="1" type="ORF">ND2E_0800</name>
</gene>
<dbReference type="AlphaFoldDB" id="A0A099KAM7"/>
<dbReference type="EMBL" id="JQED01000056">
    <property type="protein sequence ID" value="KGJ86628.1"/>
    <property type="molecule type" value="Genomic_DNA"/>
</dbReference>
<proteinExistence type="predicted"/>
<dbReference type="RefSeq" id="WP_223303715.1">
    <property type="nucleotide sequence ID" value="NZ_JQED01000056.1"/>
</dbReference>